<sequence length="329" mass="33135">MVGRHAGRSLGNVPGAPGGGTAGEGSFGMDNGADSDELGRGRRAAPAGSGGAPHPLTGSPLPPRGRWPAEPAKAASPGAEPAGLCAFNIGLVPASVTPPRTWRQAAWFAVLSSAAVLTGLLLVAALLGSPPPGSRIDALPGYPSVVPTIVPPPGGTPGRPVRDRPVVLAAGTERGAAHGWPDGAREGDPAGPATGPAVPARPGHLPGTPGELPAVSVVAGAGPSIINGETIANETQRFYGSVLDNVRRAYTMTTGALHADGLAALADRYRDVTAMRLESITADPGRGVTTNVLEITRRDGSVRTERRELVFSRGSAPGDGPKISDERPG</sequence>
<organism evidence="3 4">
    <name type="scientific">Gandjariella thermophila</name>
    <dbReference type="NCBI Taxonomy" id="1931992"/>
    <lineage>
        <taxon>Bacteria</taxon>
        <taxon>Bacillati</taxon>
        <taxon>Actinomycetota</taxon>
        <taxon>Actinomycetes</taxon>
        <taxon>Pseudonocardiales</taxon>
        <taxon>Pseudonocardiaceae</taxon>
        <taxon>Gandjariella</taxon>
    </lineage>
</organism>
<keyword evidence="4" id="KW-1185">Reference proteome</keyword>
<feature type="compositionally biased region" description="Low complexity" evidence="1">
    <location>
        <begin position="189"/>
        <end position="203"/>
    </location>
</feature>
<evidence type="ECO:0000256" key="2">
    <source>
        <dbReference type="SAM" id="Phobius"/>
    </source>
</evidence>
<keyword evidence="2" id="KW-1133">Transmembrane helix</keyword>
<feature type="region of interest" description="Disordered" evidence="1">
    <location>
        <begin position="174"/>
        <end position="208"/>
    </location>
</feature>
<feature type="region of interest" description="Disordered" evidence="1">
    <location>
        <begin position="1"/>
        <end position="78"/>
    </location>
</feature>
<keyword evidence="2" id="KW-0812">Transmembrane</keyword>
<evidence type="ECO:0000313" key="4">
    <source>
        <dbReference type="Proteomes" id="UP000298860"/>
    </source>
</evidence>
<protein>
    <submittedName>
        <fullName evidence="3">Uncharacterized protein</fullName>
    </submittedName>
</protein>
<dbReference type="AlphaFoldDB" id="A0A4D4J1H4"/>
<gene>
    <name evidence="3" type="ORF">GTS_08970</name>
</gene>
<name>A0A4D4J1H4_9PSEU</name>
<evidence type="ECO:0000256" key="1">
    <source>
        <dbReference type="SAM" id="MobiDB-lite"/>
    </source>
</evidence>
<feature type="region of interest" description="Disordered" evidence="1">
    <location>
        <begin position="303"/>
        <end position="329"/>
    </location>
</feature>
<feature type="compositionally biased region" description="Gly residues" evidence="1">
    <location>
        <begin position="16"/>
        <end position="26"/>
    </location>
</feature>
<dbReference type="Proteomes" id="UP000298860">
    <property type="component" value="Unassembled WGS sequence"/>
</dbReference>
<feature type="transmembrane region" description="Helical" evidence="2">
    <location>
        <begin position="105"/>
        <end position="127"/>
    </location>
</feature>
<reference evidence="4" key="1">
    <citation type="submission" date="2019-04" db="EMBL/GenBank/DDBJ databases">
        <title>Draft genome sequence of Pseudonocardiaceae bacterium SL3-2-4.</title>
        <authorList>
            <person name="Ningsih F."/>
            <person name="Yokota A."/>
            <person name="Sakai Y."/>
            <person name="Nanatani K."/>
            <person name="Yabe S."/>
            <person name="Oetari A."/>
            <person name="Sjamsuridzal W."/>
        </authorList>
    </citation>
    <scope>NUCLEOTIDE SEQUENCE [LARGE SCALE GENOMIC DNA]</scope>
    <source>
        <strain evidence="4">SL3-2-4</strain>
    </source>
</reference>
<accession>A0A4D4J1H4</accession>
<feature type="compositionally biased region" description="Low complexity" evidence="1">
    <location>
        <begin position="44"/>
        <end position="55"/>
    </location>
</feature>
<keyword evidence="2" id="KW-0472">Membrane</keyword>
<evidence type="ECO:0000313" key="3">
    <source>
        <dbReference type="EMBL" id="GDY29264.1"/>
    </source>
</evidence>
<comment type="caution">
    <text evidence="3">The sequence shown here is derived from an EMBL/GenBank/DDBJ whole genome shotgun (WGS) entry which is preliminary data.</text>
</comment>
<proteinExistence type="predicted"/>
<dbReference type="EMBL" id="BJFL01000003">
    <property type="protein sequence ID" value="GDY29264.1"/>
    <property type="molecule type" value="Genomic_DNA"/>
</dbReference>